<dbReference type="RefSeq" id="WP_284291772.1">
    <property type="nucleotide sequence ID" value="NZ_BSUK01000001.1"/>
</dbReference>
<organism evidence="2 3">
    <name type="scientific">Luteimicrobium album</name>
    <dbReference type="NCBI Taxonomy" id="1054550"/>
    <lineage>
        <taxon>Bacteria</taxon>
        <taxon>Bacillati</taxon>
        <taxon>Actinomycetota</taxon>
        <taxon>Actinomycetes</taxon>
        <taxon>Micrococcales</taxon>
        <taxon>Luteimicrobium</taxon>
    </lineage>
</organism>
<dbReference type="PANTHER" id="PTHR10953:SF102">
    <property type="entry name" value="ADENYLYLTRANSFERASE AND SULFURTRANSFERASE MOCS3"/>
    <property type="match status" value="1"/>
</dbReference>
<dbReference type="SUPFAM" id="SSF52821">
    <property type="entry name" value="Rhodanese/Cell cycle control phosphatase"/>
    <property type="match status" value="1"/>
</dbReference>
<comment type="caution">
    <text evidence="2">The sequence shown here is derived from an EMBL/GenBank/DDBJ whole genome shotgun (WGS) entry which is preliminary data.</text>
</comment>
<sequence length="395" mass="41337">MATETDLTPDELARYARQLALPGVGLEGQERLRDARVLVVGAGGLGSPVLLYLAAAGVGTLGIVDDDVVDTSNLHRQVIHGDAQVGHAKVGSARDAVARVNPHVHVEEHDLRLDATNALDLLARYDVVVDGTDSFEARYLVSDAAELVGVPAVWGAIHQYSGQVAVFSAAGLPASDDGSRAALPGVTYRDVFPEPPPPGTVPDCATAGVFGVVCGTVGTAMATEVVKLITGVGRTLLGRLAVYDALDAEWRYLTVRADPAREPVTALADPEPVVCAVPAPEPATTPDRMDADELADRLGRGDVVVLDVREDWELAAEPFDPGADADVRHLPFGRVAAGDARAALADLPRDVVVAVLCKAGHRAERVAEVARAEGVDARTVDGGMLAWRARPVPAK</sequence>
<dbReference type="Proteomes" id="UP001157091">
    <property type="component" value="Unassembled WGS sequence"/>
</dbReference>
<protein>
    <submittedName>
        <fullName evidence="2">Adenylyltransferase/sulfurtransferase MoeZ</fullName>
    </submittedName>
</protein>
<dbReference type="PANTHER" id="PTHR10953">
    <property type="entry name" value="UBIQUITIN-ACTIVATING ENZYME E1"/>
    <property type="match status" value="1"/>
</dbReference>
<reference evidence="3" key="1">
    <citation type="journal article" date="2019" name="Int. J. Syst. Evol. Microbiol.">
        <title>The Global Catalogue of Microorganisms (GCM) 10K type strain sequencing project: providing services to taxonomists for standard genome sequencing and annotation.</title>
        <authorList>
            <consortium name="The Broad Institute Genomics Platform"/>
            <consortium name="The Broad Institute Genome Sequencing Center for Infectious Disease"/>
            <person name="Wu L."/>
            <person name="Ma J."/>
        </authorList>
    </citation>
    <scope>NUCLEOTIDE SEQUENCE [LARGE SCALE GENOMIC DNA]</scope>
    <source>
        <strain evidence="3">NBRC 106348</strain>
    </source>
</reference>
<dbReference type="CDD" id="cd00158">
    <property type="entry name" value="RHOD"/>
    <property type="match status" value="1"/>
</dbReference>
<evidence type="ECO:0000259" key="1">
    <source>
        <dbReference type="PROSITE" id="PS50206"/>
    </source>
</evidence>
<keyword evidence="2" id="KW-0548">Nucleotidyltransferase</keyword>
<keyword evidence="2" id="KW-0808">Transferase</keyword>
<dbReference type="Gene3D" id="3.40.250.10">
    <property type="entry name" value="Rhodanese-like domain"/>
    <property type="match status" value="1"/>
</dbReference>
<evidence type="ECO:0000313" key="3">
    <source>
        <dbReference type="Proteomes" id="UP001157091"/>
    </source>
</evidence>
<dbReference type="InterPro" id="IPR035985">
    <property type="entry name" value="Ubiquitin-activating_enz"/>
</dbReference>
<dbReference type="InterPro" id="IPR001763">
    <property type="entry name" value="Rhodanese-like_dom"/>
</dbReference>
<feature type="domain" description="Rhodanese" evidence="1">
    <location>
        <begin position="299"/>
        <end position="393"/>
    </location>
</feature>
<dbReference type="Pfam" id="PF00581">
    <property type="entry name" value="Rhodanese"/>
    <property type="match status" value="1"/>
</dbReference>
<dbReference type="Gene3D" id="3.40.50.720">
    <property type="entry name" value="NAD(P)-binding Rossmann-like Domain"/>
    <property type="match status" value="1"/>
</dbReference>
<dbReference type="InterPro" id="IPR000594">
    <property type="entry name" value="ThiF_NAD_FAD-bd"/>
</dbReference>
<evidence type="ECO:0000313" key="2">
    <source>
        <dbReference type="EMBL" id="GMA22642.1"/>
    </source>
</evidence>
<proteinExistence type="predicted"/>
<dbReference type="GO" id="GO:0016779">
    <property type="term" value="F:nucleotidyltransferase activity"/>
    <property type="evidence" value="ECO:0007669"/>
    <property type="project" value="UniProtKB-KW"/>
</dbReference>
<dbReference type="PROSITE" id="PS50206">
    <property type="entry name" value="RHODANESE_3"/>
    <property type="match status" value="1"/>
</dbReference>
<dbReference type="SUPFAM" id="SSF69572">
    <property type="entry name" value="Activating enzymes of the ubiquitin-like proteins"/>
    <property type="match status" value="1"/>
</dbReference>
<keyword evidence="3" id="KW-1185">Reference proteome</keyword>
<dbReference type="SMART" id="SM00450">
    <property type="entry name" value="RHOD"/>
    <property type="match status" value="1"/>
</dbReference>
<dbReference type="InterPro" id="IPR036873">
    <property type="entry name" value="Rhodanese-like_dom_sf"/>
</dbReference>
<name>A0ABQ6HWW9_9MICO</name>
<gene>
    <name evidence="2" type="ORF">GCM10025864_04010</name>
</gene>
<accession>A0ABQ6HWW9</accession>
<dbReference type="CDD" id="cd00757">
    <property type="entry name" value="ThiF_MoeB_HesA_family"/>
    <property type="match status" value="1"/>
</dbReference>
<dbReference type="EMBL" id="BSUK01000001">
    <property type="protein sequence ID" value="GMA22642.1"/>
    <property type="molecule type" value="Genomic_DNA"/>
</dbReference>
<dbReference type="InterPro" id="IPR045886">
    <property type="entry name" value="ThiF/MoeB/HesA"/>
</dbReference>
<dbReference type="Pfam" id="PF00899">
    <property type="entry name" value="ThiF"/>
    <property type="match status" value="1"/>
</dbReference>